<reference evidence="6 7" key="1">
    <citation type="submission" date="2011-08" db="EMBL/GenBank/DDBJ databases">
        <authorList>
            <person name="Liu Z.J."/>
            <person name="Shi F.L."/>
            <person name="Lu J.Q."/>
            <person name="Li M."/>
            <person name="Wang Z.L."/>
        </authorList>
    </citation>
    <scope>NUCLEOTIDE SEQUENCE [LARGE SCALE GENOMIC DNA]</scope>
    <source>
        <strain evidence="6 7">USNM 41457</strain>
    </source>
</reference>
<dbReference type="SUPFAM" id="SSF47370">
    <property type="entry name" value="Bromodomain"/>
    <property type="match status" value="1"/>
</dbReference>
<keyword evidence="2 4" id="KW-0103">Bromodomain</keyword>
<accession>J9DJP4</accession>
<dbReference type="PRINTS" id="PR00503">
    <property type="entry name" value="BROMODOMAIN"/>
</dbReference>
<evidence type="ECO:0000256" key="3">
    <source>
        <dbReference type="ARBA" id="ARBA00023242"/>
    </source>
</evidence>
<dbReference type="InterPro" id="IPR040240">
    <property type="entry name" value="TAF1"/>
</dbReference>
<dbReference type="InterPro" id="IPR022591">
    <property type="entry name" value="TAF1_HAT_dom"/>
</dbReference>
<dbReference type="InParanoid" id="J9DJP4"/>
<comment type="caution">
    <text evidence="6">The sequence shown here is derived from an EMBL/GenBank/DDBJ whole genome shotgun (WGS) entry which is preliminary data.</text>
</comment>
<reference evidence="7" key="2">
    <citation type="submission" date="2015-07" db="EMBL/GenBank/DDBJ databases">
        <title>Contrasting host-pathogen interactions and genome evolution in two generalist and specialist microsporidian pathogens of mosquitoes.</title>
        <authorList>
            <consortium name="The Broad Institute Genomics Platform"/>
            <consortium name="The Broad Institute Genome Sequencing Center for Infectious Disease"/>
            <person name="Cuomo C.A."/>
            <person name="Sanscrainte N.D."/>
            <person name="Goldberg J.M."/>
            <person name="Heiman D."/>
            <person name="Young S."/>
            <person name="Zeng Q."/>
            <person name="Becnel J.J."/>
            <person name="Birren B.W."/>
        </authorList>
    </citation>
    <scope>NUCLEOTIDE SEQUENCE [LARGE SCALE GENOMIC DNA]</scope>
    <source>
        <strain evidence="7">USNM 41457</strain>
    </source>
</reference>
<sequence>MREKIKFTDLLVNAQKYTYNLLPFVGKKTQQVTFESDEPSKSTQIAPKKKAKIVAKVEKDTKIYIPFEYVQWENEICKYEKMIEAECHREREKFRMKNGERESSYDSGCSIDFECNSSTSKTVDYSYDDKKKTYDEDITYDNSRYIDNVSKRYNENEITRSNGNTVYDENINYSENKIMEELNSNIYNNIYDEKGMPLVSAVDRDLPLKFMLEDVLREKWENNVGSCSQRFTLLLNDPNLIFTPCVEKKTRNIKYNISNDKHYNHKKIKKIEAMNSFGIHHSPLALNLHELFYRTSLGKDVLRNWHRNYILDFCDIVSKNAMRFVNIHTRKFNKLSRKETAITSKYMQEKITTRETSVFDDFCDTGPASILSIKEPFDLSLADGSDFCLIEYFEEYPFFVSKEGMSSSICKVVKKGMQVDDLPSSLSIANTKKDDMGVSLLPTKHDSFFPLSSRSHVKKIYDEFLGFLLVSDIKFFNTIYSSSSNSNSNNIYKKNNDINRYIENHNDRNNSYSFNITDNNGNMSINTSKNFENVVFNRKTNIDIEKTYNEILQVKMNQLNKIHNINLSETDPSPLPLVEMTPDIPTFILTNNMFKAVLTPYIPHNLFLISFNDINLSNSVIRPINTIFCASQTLPIMEIYSPHSKSLNIYCKNRLKQSALRMLEKFDGKDFVIKMKDLDEMFPTFSEGLKRKWLKEFAEKRKDNSYVLNLRGYIKEDTLSPEHVCQYEGMLLAERLLRDCVIDTEKAPWNLTRNFLKGQIECEPRGFSLQSLVHNDSKNANELNDNFDNRHESNFDNKYNRNFDNAISENSIDFDSTNGANTITSKNMRLHVLASNVGLSFMKGMADKEAIKNRWDLLIERLQTSVSAEDLSKKYLNKLIEIRKAVDDKEFKRKADLLDLTTLKTAKSDENALRRSKFSFNTDDLECFDSEETEQNILHKPEASFSNLEIQSFIKIIRYVDAIKEEEIITDPLVIKKYLHERTKLKKEDKKLLIKCSKCGEIGHMKTNKSCIYYEGNKLNKKKREKEFRRKRNLLVDTIVNCINQCINIPLSSAFHKPVNVKRFVDYADKIKNPIDLSTMKIKARTHQYKKYAEFLDDMSLMLDNCVIYNGKDHSFSKIAEEMIQIAHNTRKKHFDIIILAENAIKQNIEDKFKHK</sequence>
<evidence type="ECO:0000259" key="5">
    <source>
        <dbReference type="PROSITE" id="PS50014"/>
    </source>
</evidence>
<dbReference type="GO" id="GO:0004402">
    <property type="term" value="F:histone acetyltransferase activity"/>
    <property type="evidence" value="ECO:0007669"/>
    <property type="project" value="InterPro"/>
</dbReference>
<evidence type="ECO:0000256" key="2">
    <source>
        <dbReference type="ARBA" id="ARBA00023117"/>
    </source>
</evidence>
<keyword evidence="7" id="KW-1185">Reference proteome</keyword>
<evidence type="ECO:0000313" key="7">
    <source>
        <dbReference type="Proteomes" id="UP000003163"/>
    </source>
</evidence>
<dbReference type="InterPro" id="IPR036427">
    <property type="entry name" value="Bromodomain-like_sf"/>
</dbReference>
<dbReference type="PROSITE" id="PS50014">
    <property type="entry name" value="BROMODOMAIN_2"/>
    <property type="match status" value="1"/>
</dbReference>
<protein>
    <recommendedName>
        <fullName evidence="5">Bromo domain-containing protein</fullName>
    </recommendedName>
</protein>
<dbReference type="GO" id="GO:0016251">
    <property type="term" value="F:RNA polymerase II general transcription initiation factor activity"/>
    <property type="evidence" value="ECO:0007669"/>
    <property type="project" value="InterPro"/>
</dbReference>
<comment type="subcellular location">
    <subcellularLocation>
        <location evidence="1">Nucleus</location>
    </subcellularLocation>
</comment>
<dbReference type="SMART" id="SM00297">
    <property type="entry name" value="BROMO"/>
    <property type="match status" value="1"/>
</dbReference>
<evidence type="ECO:0000313" key="6">
    <source>
        <dbReference type="EMBL" id="EJW02845.1"/>
    </source>
</evidence>
<gene>
    <name evidence="6" type="ORF">EDEG_02786</name>
</gene>
<name>J9DJP4_EDHAE</name>
<dbReference type="AlphaFoldDB" id="J9DJP4"/>
<organism evidence="6 7">
    <name type="scientific">Edhazardia aedis (strain USNM 41457)</name>
    <name type="common">Microsporidian parasite</name>
    <dbReference type="NCBI Taxonomy" id="1003232"/>
    <lineage>
        <taxon>Eukaryota</taxon>
        <taxon>Fungi</taxon>
        <taxon>Fungi incertae sedis</taxon>
        <taxon>Microsporidia</taxon>
        <taxon>Edhazardia</taxon>
    </lineage>
</organism>
<feature type="domain" description="Bromo" evidence="5">
    <location>
        <begin position="1047"/>
        <end position="1117"/>
    </location>
</feature>
<dbReference type="InterPro" id="IPR001487">
    <property type="entry name" value="Bromodomain"/>
</dbReference>
<evidence type="ECO:0000256" key="4">
    <source>
        <dbReference type="PROSITE-ProRule" id="PRU00035"/>
    </source>
</evidence>
<dbReference type="GO" id="GO:0005669">
    <property type="term" value="C:transcription factor TFIID complex"/>
    <property type="evidence" value="ECO:0007669"/>
    <property type="project" value="InterPro"/>
</dbReference>
<dbReference type="VEuPathDB" id="MicrosporidiaDB:EDEG_02786"/>
<dbReference type="GO" id="GO:0017025">
    <property type="term" value="F:TBP-class protein binding"/>
    <property type="evidence" value="ECO:0007669"/>
    <property type="project" value="InterPro"/>
</dbReference>
<dbReference type="OrthoDB" id="5752at2759"/>
<dbReference type="HOGENOM" id="CLU_275834_0_0_1"/>
<dbReference type="EMBL" id="AFBI03000054">
    <property type="protein sequence ID" value="EJW02845.1"/>
    <property type="molecule type" value="Genomic_DNA"/>
</dbReference>
<dbReference type="PANTHER" id="PTHR13900:SF0">
    <property type="entry name" value="TRANSCRIPTION INITIATION FACTOR TFIID SUBUNIT 1"/>
    <property type="match status" value="1"/>
</dbReference>
<dbReference type="Gene3D" id="1.20.920.10">
    <property type="entry name" value="Bromodomain-like"/>
    <property type="match status" value="1"/>
</dbReference>
<dbReference type="PANTHER" id="PTHR13900">
    <property type="entry name" value="TRANSCRIPTION INITIATION FACTOR TFIID"/>
    <property type="match status" value="1"/>
</dbReference>
<keyword evidence="3" id="KW-0539">Nucleus</keyword>
<evidence type="ECO:0000256" key="1">
    <source>
        <dbReference type="ARBA" id="ARBA00004123"/>
    </source>
</evidence>
<dbReference type="Pfam" id="PF00439">
    <property type="entry name" value="Bromodomain"/>
    <property type="match status" value="1"/>
</dbReference>
<dbReference type="STRING" id="1003232.J9DJP4"/>
<dbReference type="GO" id="GO:0051123">
    <property type="term" value="P:RNA polymerase II preinitiation complex assembly"/>
    <property type="evidence" value="ECO:0007669"/>
    <property type="project" value="TreeGrafter"/>
</dbReference>
<dbReference type="FunCoup" id="J9DJP4">
    <property type="interactions" value="22"/>
</dbReference>
<proteinExistence type="predicted"/>
<dbReference type="Pfam" id="PF12157">
    <property type="entry name" value="DUF3591"/>
    <property type="match status" value="2"/>
</dbReference>
<dbReference type="Proteomes" id="UP000003163">
    <property type="component" value="Unassembled WGS sequence"/>
</dbReference>